<feature type="non-terminal residue" evidence="11">
    <location>
        <position position="621"/>
    </location>
</feature>
<feature type="domain" description="DNA-directed DNA polymerase family B multifunctional" evidence="9">
    <location>
        <begin position="184"/>
        <end position="613"/>
    </location>
</feature>
<dbReference type="Gene3D" id="3.90.1600.10">
    <property type="entry name" value="Palm domain of DNA polymerase"/>
    <property type="match status" value="1"/>
</dbReference>
<dbReference type="InterPro" id="IPR036397">
    <property type="entry name" value="RNaseH_sf"/>
</dbReference>
<reference evidence="12" key="1">
    <citation type="journal article" date="2018" name="Nat. Microbiol.">
        <title>Leveraging single-cell genomics to expand the fungal tree of life.</title>
        <authorList>
            <person name="Ahrendt S.R."/>
            <person name="Quandt C.A."/>
            <person name="Ciobanu D."/>
            <person name="Clum A."/>
            <person name="Salamov A."/>
            <person name="Andreopoulos B."/>
            <person name="Cheng J.F."/>
            <person name="Woyke T."/>
            <person name="Pelin A."/>
            <person name="Henrissat B."/>
            <person name="Reynolds N.K."/>
            <person name="Benny G.L."/>
            <person name="Smith M.E."/>
            <person name="James T.Y."/>
            <person name="Grigoriev I.V."/>
        </authorList>
    </citation>
    <scope>NUCLEOTIDE SEQUENCE [LARGE SCALE GENOMIC DNA]</scope>
</reference>
<evidence type="ECO:0000256" key="3">
    <source>
        <dbReference type="ARBA" id="ARBA00022679"/>
    </source>
</evidence>
<dbReference type="InterPro" id="IPR012337">
    <property type="entry name" value="RNaseH-like_sf"/>
</dbReference>
<feature type="domain" description="DNA-directed DNA polymerase family B exonuclease" evidence="10">
    <location>
        <begin position="1"/>
        <end position="114"/>
    </location>
</feature>
<feature type="non-terminal residue" evidence="11">
    <location>
        <position position="1"/>
    </location>
</feature>
<evidence type="ECO:0000259" key="10">
    <source>
        <dbReference type="Pfam" id="PF03104"/>
    </source>
</evidence>
<evidence type="ECO:0000259" key="9">
    <source>
        <dbReference type="Pfam" id="PF00136"/>
    </source>
</evidence>
<comment type="similarity">
    <text evidence="1">Belongs to the DNA polymerase type-B family.</text>
</comment>
<dbReference type="Pfam" id="PF03104">
    <property type="entry name" value="DNA_pol_B_exo1"/>
    <property type="match status" value="1"/>
</dbReference>
<keyword evidence="4" id="KW-0548">Nucleotidyltransferase</keyword>
<dbReference type="Proteomes" id="UP000269721">
    <property type="component" value="Unassembled WGS sequence"/>
</dbReference>
<dbReference type="PANTHER" id="PTHR10322">
    <property type="entry name" value="DNA POLYMERASE CATALYTIC SUBUNIT"/>
    <property type="match status" value="1"/>
</dbReference>
<dbReference type="InterPro" id="IPR006134">
    <property type="entry name" value="DNA-dir_DNA_pol_B_multi_dom"/>
</dbReference>
<keyword evidence="6" id="KW-0238">DNA-binding</keyword>
<keyword evidence="12" id="KW-1185">Reference proteome</keyword>
<dbReference type="GO" id="GO:0006297">
    <property type="term" value="P:nucleotide-excision repair, DNA gap filling"/>
    <property type="evidence" value="ECO:0007669"/>
    <property type="project" value="TreeGrafter"/>
</dbReference>
<dbReference type="PRINTS" id="PR00106">
    <property type="entry name" value="DNAPOLB"/>
</dbReference>
<dbReference type="InterPro" id="IPR042087">
    <property type="entry name" value="DNA_pol_B_thumb"/>
</dbReference>
<sequence length="621" mass="71818">VENYQTEKELLLRFANLIVKQDPDLIYGYNSDKFDWYYLVERSKIVNCEHAFSRISRIKDFECKIEDTTFNSSAYGDNNYHIFDIPGRLNIDLMVWIQRNMQVDRYSTYSLNSISEKELDDKKRDVDAKDIFKAFRTGSLKEIAKIGNYCCQDTVLVQNLVVKLDVVTQMFEMANITDTPPMWLLQKGQQIKCYSQISKQAMELGFLIPVVDSRDDGKFKGAIVLPPKIGKYDTPVAVLDFASLYPSIQVAFQVCYSTIEIEANIQRNDDSEVVTWRKEKNTYSYSFAQKQPCVIPELQVRLKKSRKAVRAIMAPLEHSKEPEDMLRYRVLNGRQLAIKVSMNSLYGFTSAFMMNLKPLSAAVTAKGRMMIEQTKTFMENDFETIAKTRYIGLWKIVFANFPKSTLAETISLCHKAADILTENIFNRAPIEMEYEKTYLPMVIQKKKSYIGLKYEMDETNWKIDYKGIALKRRNYCDFAKAVLWKVTYPSLGIEPFEQGGKKAVEALEKHLLKLVNDDVDMDDLVISASLKANYKVVNLPHVNLAKRMKDRDEGSAPQAGQRYGYVVVQEDSRSSKLYEKSEDPKYAREKNIPLDYLFYLNQQIRKPVIKFLSLLGREKEA</sequence>
<dbReference type="Gene3D" id="1.10.132.60">
    <property type="entry name" value="DNA polymerase family B, C-terminal domain"/>
    <property type="match status" value="1"/>
</dbReference>
<evidence type="ECO:0000256" key="7">
    <source>
        <dbReference type="ARBA" id="ARBA00024411"/>
    </source>
</evidence>
<dbReference type="Gene3D" id="3.30.420.10">
    <property type="entry name" value="Ribonuclease H-like superfamily/Ribonuclease H"/>
    <property type="match status" value="1"/>
</dbReference>
<comment type="catalytic activity">
    <reaction evidence="8">
        <text>DNA(n) + a 2'-deoxyribonucleoside 5'-triphosphate = DNA(n+1) + diphosphate</text>
        <dbReference type="Rhea" id="RHEA:22508"/>
        <dbReference type="Rhea" id="RHEA-COMP:17339"/>
        <dbReference type="Rhea" id="RHEA-COMP:17340"/>
        <dbReference type="ChEBI" id="CHEBI:33019"/>
        <dbReference type="ChEBI" id="CHEBI:61560"/>
        <dbReference type="ChEBI" id="CHEBI:173112"/>
        <dbReference type="EC" id="2.7.7.7"/>
    </reaction>
</comment>
<dbReference type="EMBL" id="KZ993809">
    <property type="protein sequence ID" value="RKO94841.1"/>
    <property type="molecule type" value="Genomic_DNA"/>
</dbReference>
<dbReference type="InterPro" id="IPR050240">
    <property type="entry name" value="DNA_pol_type-B"/>
</dbReference>
<dbReference type="SMART" id="SM00486">
    <property type="entry name" value="POLBc"/>
    <property type="match status" value="1"/>
</dbReference>
<dbReference type="GO" id="GO:0043625">
    <property type="term" value="C:delta DNA polymerase complex"/>
    <property type="evidence" value="ECO:0007669"/>
    <property type="project" value="TreeGrafter"/>
</dbReference>
<dbReference type="Gene3D" id="1.10.287.690">
    <property type="entry name" value="Helix hairpin bin"/>
    <property type="match status" value="1"/>
</dbReference>
<dbReference type="GO" id="GO:0000166">
    <property type="term" value="F:nucleotide binding"/>
    <property type="evidence" value="ECO:0007669"/>
    <property type="project" value="InterPro"/>
</dbReference>
<keyword evidence="5" id="KW-0239">DNA-directed DNA polymerase</keyword>
<dbReference type="InterPro" id="IPR006133">
    <property type="entry name" value="DNA-dir_DNA_pol_B_exonuc"/>
</dbReference>
<evidence type="ECO:0000256" key="2">
    <source>
        <dbReference type="ARBA" id="ARBA00012417"/>
    </source>
</evidence>
<dbReference type="GO" id="GO:0045004">
    <property type="term" value="P:DNA replication proofreading"/>
    <property type="evidence" value="ECO:0007669"/>
    <property type="project" value="TreeGrafter"/>
</dbReference>
<evidence type="ECO:0000256" key="4">
    <source>
        <dbReference type="ARBA" id="ARBA00022695"/>
    </source>
</evidence>
<dbReference type="SUPFAM" id="SSF53098">
    <property type="entry name" value="Ribonuclease H-like"/>
    <property type="match status" value="1"/>
</dbReference>
<evidence type="ECO:0000256" key="1">
    <source>
        <dbReference type="ARBA" id="ARBA00005755"/>
    </source>
</evidence>
<evidence type="ECO:0000256" key="5">
    <source>
        <dbReference type="ARBA" id="ARBA00022932"/>
    </source>
</evidence>
<evidence type="ECO:0000256" key="6">
    <source>
        <dbReference type="ARBA" id="ARBA00023125"/>
    </source>
</evidence>
<dbReference type="SUPFAM" id="SSF56672">
    <property type="entry name" value="DNA/RNA polymerases"/>
    <property type="match status" value="1"/>
</dbReference>
<dbReference type="AlphaFoldDB" id="A0A4P9WNX1"/>
<dbReference type="GO" id="GO:0003887">
    <property type="term" value="F:DNA-directed DNA polymerase activity"/>
    <property type="evidence" value="ECO:0007669"/>
    <property type="project" value="UniProtKB-KW"/>
</dbReference>
<protein>
    <recommendedName>
        <fullName evidence="7">DNA polymerase delta catalytic subunit</fullName>
        <ecNumber evidence="2">2.7.7.7</ecNumber>
    </recommendedName>
</protein>
<evidence type="ECO:0000313" key="11">
    <source>
        <dbReference type="EMBL" id="RKO94841.1"/>
    </source>
</evidence>
<name>A0A4P9WNX1_9FUNG</name>
<dbReference type="InterPro" id="IPR006172">
    <property type="entry name" value="DNA-dir_DNA_pol_B"/>
</dbReference>
<accession>A0A4P9WNX1</accession>
<dbReference type="EC" id="2.7.7.7" evidence="2"/>
<dbReference type="InterPro" id="IPR023211">
    <property type="entry name" value="DNA_pol_palm_dom_sf"/>
</dbReference>
<dbReference type="InterPro" id="IPR043502">
    <property type="entry name" value="DNA/RNA_pol_sf"/>
</dbReference>
<keyword evidence="3" id="KW-0808">Transferase</keyword>
<dbReference type="GO" id="GO:0006287">
    <property type="term" value="P:base-excision repair, gap-filling"/>
    <property type="evidence" value="ECO:0007669"/>
    <property type="project" value="TreeGrafter"/>
</dbReference>
<evidence type="ECO:0000313" key="12">
    <source>
        <dbReference type="Proteomes" id="UP000269721"/>
    </source>
</evidence>
<dbReference type="PANTHER" id="PTHR10322:SF23">
    <property type="entry name" value="DNA POLYMERASE DELTA CATALYTIC SUBUNIT"/>
    <property type="match status" value="1"/>
</dbReference>
<gene>
    <name evidence="11" type="ORF">BDK51DRAFT_3923</name>
</gene>
<dbReference type="GO" id="GO:0008296">
    <property type="term" value="F:3'-5'-DNA exonuclease activity"/>
    <property type="evidence" value="ECO:0007669"/>
    <property type="project" value="TreeGrafter"/>
</dbReference>
<dbReference type="Pfam" id="PF00136">
    <property type="entry name" value="DNA_pol_B"/>
    <property type="match status" value="1"/>
</dbReference>
<organism evidence="11 12">
    <name type="scientific">Blyttiomyces helicus</name>
    <dbReference type="NCBI Taxonomy" id="388810"/>
    <lineage>
        <taxon>Eukaryota</taxon>
        <taxon>Fungi</taxon>
        <taxon>Fungi incertae sedis</taxon>
        <taxon>Chytridiomycota</taxon>
        <taxon>Chytridiomycota incertae sedis</taxon>
        <taxon>Chytridiomycetes</taxon>
        <taxon>Chytridiomycetes incertae sedis</taxon>
        <taxon>Blyttiomyces</taxon>
    </lineage>
</organism>
<dbReference type="OrthoDB" id="2150434at2759"/>
<dbReference type="GO" id="GO:0003677">
    <property type="term" value="F:DNA binding"/>
    <property type="evidence" value="ECO:0007669"/>
    <property type="project" value="UniProtKB-KW"/>
</dbReference>
<proteinExistence type="inferred from homology"/>
<evidence type="ECO:0000256" key="8">
    <source>
        <dbReference type="ARBA" id="ARBA00049244"/>
    </source>
</evidence>